<comment type="caution">
    <text evidence="1">The sequence shown here is derived from an EMBL/GenBank/DDBJ whole genome shotgun (WGS) entry which is preliminary data.</text>
</comment>
<gene>
    <name evidence="1" type="ORF">NX773_07810</name>
</gene>
<proteinExistence type="predicted"/>
<dbReference type="Proteomes" id="UP001205861">
    <property type="component" value="Unassembled WGS sequence"/>
</dbReference>
<evidence type="ECO:0000313" key="1">
    <source>
        <dbReference type="EMBL" id="MCS0608066.1"/>
    </source>
</evidence>
<sequence length="123" mass="13406">MMCSVRKFVALLMLVVVTTNVFVWDSSSTRMAHQISHISQLDLGAGNHSHPCLDAAHSLGKCSVLHQVLHAVDHLQYFADLASHAAIQLQRAGLGRIAFPERAYALATLEPPYRPPSEQPAPA</sequence>
<protein>
    <recommendedName>
        <fullName evidence="3">DUF2946 domain-containing protein</fullName>
    </recommendedName>
</protein>
<organism evidence="1 2">
    <name type="scientific">Massilia solisilvae</name>
    <dbReference type="NCBI Taxonomy" id="1811225"/>
    <lineage>
        <taxon>Bacteria</taxon>
        <taxon>Pseudomonadati</taxon>
        <taxon>Pseudomonadota</taxon>
        <taxon>Betaproteobacteria</taxon>
        <taxon>Burkholderiales</taxon>
        <taxon>Oxalobacteraceae</taxon>
        <taxon>Telluria group</taxon>
        <taxon>Massilia</taxon>
    </lineage>
</organism>
<name>A0ABT2BHS6_9BURK</name>
<dbReference type="RefSeq" id="WP_258855739.1">
    <property type="nucleotide sequence ID" value="NZ_JANUGV010000001.1"/>
</dbReference>
<evidence type="ECO:0000313" key="2">
    <source>
        <dbReference type="Proteomes" id="UP001205861"/>
    </source>
</evidence>
<evidence type="ECO:0008006" key="3">
    <source>
        <dbReference type="Google" id="ProtNLM"/>
    </source>
</evidence>
<accession>A0ABT2BHS6</accession>
<keyword evidence="2" id="KW-1185">Reference proteome</keyword>
<reference evidence="1 2" key="1">
    <citation type="submission" date="2022-08" db="EMBL/GenBank/DDBJ databases">
        <title>Reclassification of Massilia species as members of the genera Telluria, Duganella, Pseudoduganella, Mokoshia gen. nov. and Zemynaea gen. nov. using orthogonal and non-orthogonal genome-based approaches.</title>
        <authorList>
            <person name="Bowman J.P."/>
        </authorList>
    </citation>
    <scope>NUCLEOTIDE SEQUENCE [LARGE SCALE GENOMIC DNA]</scope>
    <source>
        <strain evidence="1 2">JCM 31607</strain>
    </source>
</reference>
<dbReference type="EMBL" id="JANUGV010000001">
    <property type="protein sequence ID" value="MCS0608066.1"/>
    <property type="molecule type" value="Genomic_DNA"/>
</dbReference>